<evidence type="ECO:0008006" key="4">
    <source>
        <dbReference type="Google" id="ProtNLM"/>
    </source>
</evidence>
<organism evidence="2 3">
    <name type="scientific">Dictyoglomus turgidum (strain DSM 6724 / Z-1310)</name>
    <dbReference type="NCBI Taxonomy" id="515635"/>
    <lineage>
        <taxon>Bacteria</taxon>
        <taxon>Pseudomonadati</taxon>
        <taxon>Dictyoglomota</taxon>
        <taxon>Dictyoglomia</taxon>
        <taxon>Dictyoglomales</taxon>
        <taxon>Dictyoglomaceae</taxon>
        <taxon>Dictyoglomus</taxon>
    </lineage>
</organism>
<dbReference type="RefSeq" id="WP_012583235.1">
    <property type="nucleotide sequence ID" value="NC_011661.1"/>
</dbReference>
<evidence type="ECO:0000313" key="2">
    <source>
        <dbReference type="EMBL" id="ACK42151.1"/>
    </source>
</evidence>
<sequence>MPDKDYEEDIIVLEGEDGNTYEYVVRDFVEVDDKTYVLLTPKDSEDMEEVYIFRCRLAEKDGELYIEALEEIEDDDEYERVIEALEEEEEWEDEDWEEDELEEEEDWEEDQ</sequence>
<reference evidence="3" key="1">
    <citation type="journal article" date="2016" name="Front. Microbiol.">
        <title>The complete genome sequence of hyperthermophile Dictyoglomus turgidum DSM 6724 reveals a specialized carbohydrate fermentor.</title>
        <authorList>
            <person name="Brumm P.J."/>
            <person name="Gowda K."/>
            <person name="Robb F.T."/>
            <person name="Mead D.A."/>
        </authorList>
    </citation>
    <scope>NUCLEOTIDE SEQUENCE [LARGE SCALE GENOMIC DNA]</scope>
    <source>
        <strain evidence="3">DSM 6724 / Z-1310</strain>
    </source>
</reference>
<evidence type="ECO:0000313" key="3">
    <source>
        <dbReference type="Proteomes" id="UP000007719"/>
    </source>
</evidence>
<dbReference type="EnsemblBacteria" id="ACK42151">
    <property type="protein sequence ID" value="ACK42151"/>
    <property type="gene ID" value="Dtur_0870"/>
</dbReference>
<dbReference type="InParanoid" id="B8E068"/>
<dbReference type="HOGENOM" id="CLU_2287000_0_0_0"/>
<name>B8E068_DICTD</name>
<evidence type="ECO:0000256" key="1">
    <source>
        <dbReference type="SAM" id="MobiDB-lite"/>
    </source>
</evidence>
<dbReference type="AlphaFoldDB" id="B8E068"/>
<gene>
    <name evidence="2" type="ordered locus">Dtur_0870</name>
</gene>
<dbReference type="InterPro" id="IPR009711">
    <property type="entry name" value="UPF0473"/>
</dbReference>
<feature type="region of interest" description="Disordered" evidence="1">
    <location>
        <begin position="86"/>
        <end position="111"/>
    </location>
</feature>
<dbReference type="Pfam" id="PF06949">
    <property type="entry name" value="DUF1292"/>
    <property type="match status" value="1"/>
</dbReference>
<dbReference type="STRING" id="515635.Dtur_0870"/>
<keyword evidence="3" id="KW-1185">Reference proteome</keyword>
<proteinExistence type="predicted"/>
<dbReference type="OrthoDB" id="9813565at2"/>
<dbReference type="EMBL" id="CP001251">
    <property type="protein sequence ID" value="ACK42151.1"/>
    <property type="molecule type" value="Genomic_DNA"/>
</dbReference>
<dbReference type="Proteomes" id="UP000007719">
    <property type="component" value="Chromosome"/>
</dbReference>
<protein>
    <recommendedName>
        <fullName evidence="4">DUF1292 domain-containing protein</fullName>
    </recommendedName>
</protein>
<accession>B8E068</accession>
<dbReference type="KEGG" id="dtu:Dtur_0870"/>